<feature type="region of interest" description="Disordered" evidence="1">
    <location>
        <begin position="113"/>
        <end position="134"/>
    </location>
</feature>
<proteinExistence type="predicted"/>
<reference evidence="2 3" key="1">
    <citation type="submission" date="2024-01" db="EMBL/GenBank/DDBJ databases">
        <authorList>
            <person name="Allen C."/>
            <person name="Tagirdzhanova G."/>
        </authorList>
    </citation>
    <scope>NUCLEOTIDE SEQUENCE [LARGE SCALE GENOMIC DNA]</scope>
</reference>
<organism evidence="2 3">
    <name type="scientific">Sporothrix curviconia</name>
    <dbReference type="NCBI Taxonomy" id="1260050"/>
    <lineage>
        <taxon>Eukaryota</taxon>
        <taxon>Fungi</taxon>
        <taxon>Dikarya</taxon>
        <taxon>Ascomycota</taxon>
        <taxon>Pezizomycotina</taxon>
        <taxon>Sordariomycetes</taxon>
        <taxon>Sordariomycetidae</taxon>
        <taxon>Ophiostomatales</taxon>
        <taxon>Ophiostomataceae</taxon>
        <taxon>Sporothrix</taxon>
    </lineage>
</organism>
<accession>A0ABP0CHL4</accession>
<sequence>MRDEKDEGDMRDGDRHGGPEKNVAMLLPLPLPFLQFPLSSLSLFNDDGNTGESGVRGAYRLLAAESRPLFGVLLGPPPLGPYFVWWVCGGGDSGVVRPPSNMASSSLSLSLSLSSSSSSRSSVRKGGPREGGPLEVWILGGTRFR</sequence>
<name>A0ABP0CHL4_9PEZI</name>
<keyword evidence="3" id="KW-1185">Reference proteome</keyword>
<evidence type="ECO:0000313" key="3">
    <source>
        <dbReference type="Proteomes" id="UP001642405"/>
    </source>
</evidence>
<dbReference type="Proteomes" id="UP001642405">
    <property type="component" value="Unassembled WGS sequence"/>
</dbReference>
<evidence type="ECO:0000256" key="1">
    <source>
        <dbReference type="SAM" id="MobiDB-lite"/>
    </source>
</evidence>
<gene>
    <name evidence="2" type="ORF">SCUCBS95973_007800</name>
</gene>
<comment type="caution">
    <text evidence="2">The sequence shown here is derived from an EMBL/GenBank/DDBJ whole genome shotgun (WGS) entry which is preliminary data.</text>
</comment>
<feature type="region of interest" description="Disordered" evidence="1">
    <location>
        <begin position="1"/>
        <end position="21"/>
    </location>
</feature>
<dbReference type="EMBL" id="CAWUHB010000056">
    <property type="protein sequence ID" value="CAK7231105.1"/>
    <property type="molecule type" value="Genomic_DNA"/>
</dbReference>
<feature type="compositionally biased region" description="Basic and acidic residues" evidence="1">
    <location>
        <begin position="1"/>
        <end position="19"/>
    </location>
</feature>
<evidence type="ECO:0000313" key="2">
    <source>
        <dbReference type="EMBL" id="CAK7231105.1"/>
    </source>
</evidence>
<protein>
    <submittedName>
        <fullName evidence="2">Uncharacterized protein</fullName>
    </submittedName>
</protein>